<evidence type="ECO:0000313" key="1">
    <source>
        <dbReference type="EMBL" id="EXX90414.1"/>
    </source>
</evidence>
<dbReference type="Pfam" id="PF18952">
    <property type="entry name" value="DUF5696"/>
    <property type="match status" value="1"/>
</dbReference>
<dbReference type="InterPro" id="IPR043751">
    <property type="entry name" value="DUF5696"/>
</dbReference>
<reference evidence="1 2" key="1">
    <citation type="submission" date="2014-02" db="EMBL/GenBank/DDBJ databases">
        <title>Genome sequence of Paenibacillus darwinianus reveals adaptive mechanisms for survival in Antarctic soils.</title>
        <authorList>
            <person name="Dsouza M."/>
            <person name="Taylor M.W."/>
            <person name="Turner S.J."/>
            <person name="Aislabie J."/>
        </authorList>
    </citation>
    <scope>NUCLEOTIDE SEQUENCE [LARGE SCALE GENOMIC DNA]</scope>
    <source>
        <strain evidence="1 2">CE1</strain>
    </source>
</reference>
<dbReference type="Proteomes" id="UP000053750">
    <property type="component" value="Unassembled WGS sequence"/>
</dbReference>
<gene>
    <name evidence="1" type="ORF">BG53_13735</name>
</gene>
<sequence length="859" mass="95217">MKQKKWLAVAACAAIAGIAVFFIILNTRGVPAIDAASYTQGTAELARAAALKALPGGSDAVPGMKLVAQTDDLALYYHADTTEFAVEDKRSGKIWRSSPAERDSDAKASPFEKESMASPVNISFRDAVGNLNTYTSFGQSVSKQQFTAESIENGVRVTYTLGDMSLGIEALPRLISKKRLEEKVLSKLDEATARYVGLRYYPLSSNKEVLERMDAQLARQLVLNKMLAAFEKAGYTTDDLALDNEENGIAGGAASDRPNFTVPLEYRLDGDSLLISVPVAQIKESEAYRIRSIELLGYFGAAGMEENGYMFVPDGTGSLIYLNNGKVKNELYAQRLYGDDYNDNSGRRGQVAQSARMPVFGLKSGGDAWFAVIEQGDGIAGINADISGKQNSYNHVYSSFAVRGEDSLDLYKGNQVESIKLLSERRYEGDIKVRYSFLSGEDADYSGMAKLYRNRLTETGVLKPLEESAAIPFYVDMLGAIEKRRTFLGIPYDALVSMTSFEQAGQIAEKLQSDGITNIQMRFMGWFNKGLNHKLPVNVKVDEVLGGKPELKALEDKVAEIGGRLYPDVSFQQVYQDDRYFTPSSDGARFLTREEAARTAFNPAFNAMDFDLGIYYLLSPAKLPYYVDQFIDSYASYGTDAVALRDLGDLVYSDYRVNRVIFRETAKNIITGQLGKIKEKYPNTLLTGGNAFALPYADQVINVPTSTSKFNITDEEVPFYQMVLHGFVDYAGSAINLDDEQDMKRQMLRSLELGAAPHFLWSYEPSSKLKYTRFDTMYSTDYVAWYDDAVAMYKEVNAVLSGLRTQAIKRHTRLADGLVEVQYEDGASVLVNYTEQPVMIKGTRVDAQSYALVRGGKDE</sequence>
<evidence type="ECO:0000313" key="2">
    <source>
        <dbReference type="Proteomes" id="UP000053750"/>
    </source>
</evidence>
<name>A0A9W5S2K3_9BACL</name>
<organism evidence="1 2">
    <name type="scientific">Paenibacillus darwinianus</name>
    <dbReference type="NCBI Taxonomy" id="1380763"/>
    <lineage>
        <taxon>Bacteria</taxon>
        <taxon>Bacillati</taxon>
        <taxon>Bacillota</taxon>
        <taxon>Bacilli</taxon>
        <taxon>Bacillales</taxon>
        <taxon>Paenibacillaceae</taxon>
        <taxon>Paenibacillus</taxon>
    </lineage>
</organism>
<keyword evidence="2" id="KW-1185">Reference proteome</keyword>
<comment type="caution">
    <text evidence="1">The sequence shown here is derived from an EMBL/GenBank/DDBJ whole genome shotgun (WGS) entry which is preliminary data.</text>
</comment>
<dbReference type="OrthoDB" id="9793135at2"/>
<protein>
    <submittedName>
        <fullName evidence="1">Uncharacterized protein</fullName>
    </submittedName>
</protein>
<accession>A0A9W5S2K3</accession>
<dbReference type="EMBL" id="JFHU01000064">
    <property type="protein sequence ID" value="EXX90414.1"/>
    <property type="molecule type" value="Genomic_DNA"/>
</dbReference>
<proteinExistence type="predicted"/>
<dbReference type="AlphaFoldDB" id="A0A9W5S2K3"/>